<feature type="chain" id="PRO_5005537562" evidence="3">
    <location>
        <begin position="21"/>
        <end position="444"/>
    </location>
</feature>
<sequence>MKAVIWLVVATAVLVSGAQAQADCNVKTCEPCIEVNGCQWCGTYSHGSCMAWGLGGCPKNDDRITRMGDSCPARPEEVLLPVLGIYFALTVVAIGQHLAEMRWDRIPYNAWSDLDDYSHLRAKDKLLVAQFADETVLYADYQRKLGRHKSFLLLLALLSGAVLYAIFYQERMGSSAWVTTLGFASATVILLVLKAAAKTNLYILTGEQAVIVSPKYASAFGHSIKFFLPHQMHEILLRRRGRGVGSVWFSTEEMHSTAYDEVGVRARTSSAEDRDDIHLGFNDILRAEEVWELVAQWRARSLGSSPPSDIVEAPVSRTTLADKIQKAVIFVVLAVFCALFAIVSLQSDDNGARMWYVWVSIPYGLIWGTCGLLYLYDRYREYKRSAGGFVRLNQMSGAGADFAFAAGAASSSGSEVELIAAGVGPNSPALARSDDSSESVDLLA</sequence>
<keyword evidence="5" id="KW-1185">Reference proteome</keyword>
<evidence type="ECO:0000256" key="1">
    <source>
        <dbReference type="SAM" id="MobiDB-lite"/>
    </source>
</evidence>
<evidence type="ECO:0000313" key="5">
    <source>
        <dbReference type="Proteomes" id="UP000054408"/>
    </source>
</evidence>
<gene>
    <name evidence="4" type="ORF">AMSG_07344</name>
</gene>
<evidence type="ECO:0000256" key="2">
    <source>
        <dbReference type="SAM" id="Phobius"/>
    </source>
</evidence>
<keyword evidence="2" id="KW-1133">Transmembrane helix</keyword>
<feature type="transmembrane region" description="Helical" evidence="2">
    <location>
        <begin position="327"/>
        <end position="343"/>
    </location>
</feature>
<organism evidence="4 5">
    <name type="scientific">Thecamonas trahens ATCC 50062</name>
    <dbReference type="NCBI Taxonomy" id="461836"/>
    <lineage>
        <taxon>Eukaryota</taxon>
        <taxon>Apusozoa</taxon>
        <taxon>Apusomonadida</taxon>
        <taxon>Apusomonadidae</taxon>
        <taxon>Thecamonas</taxon>
    </lineage>
</organism>
<dbReference type="GeneID" id="25566277"/>
<accession>A0A0L0DGL3</accession>
<feature type="transmembrane region" description="Helical" evidence="2">
    <location>
        <begin position="355"/>
        <end position="376"/>
    </location>
</feature>
<dbReference type="Proteomes" id="UP000054408">
    <property type="component" value="Unassembled WGS sequence"/>
</dbReference>
<feature type="region of interest" description="Disordered" evidence="1">
    <location>
        <begin position="425"/>
        <end position="444"/>
    </location>
</feature>
<feature type="transmembrane region" description="Helical" evidence="2">
    <location>
        <begin position="151"/>
        <end position="168"/>
    </location>
</feature>
<feature type="signal peptide" evidence="3">
    <location>
        <begin position="1"/>
        <end position="20"/>
    </location>
</feature>
<feature type="transmembrane region" description="Helical" evidence="2">
    <location>
        <begin position="78"/>
        <end position="99"/>
    </location>
</feature>
<keyword evidence="3" id="KW-0732">Signal</keyword>
<proteinExistence type="predicted"/>
<keyword evidence="2" id="KW-0472">Membrane</keyword>
<evidence type="ECO:0000313" key="4">
    <source>
        <dbReference type="EMBL" id="KNC51330.1"/>
    </source>
</evidence>
<dbReference type="RefSeq" id="XP_013756250.1">
    <property type="nucleotide sequence ID" value="XM_013900796.1"/>
</dbReference>
<dbReference type="EMBL" id="GL349466">
    <property type="protein sequence ID" value="KNC51330.1"/>
    <property type="molecule type" value="Genomic_DNA"/>
</dbReference>
<name>A0A0L0DGL3_THETB</name>
<dbReference type="AlphaFoldDB" id="A0A0L0DGL3"/>
<evidence type="ECO:0000256" key="3">
    <source>
        <dbReference type="SAM" id="SignalP"/>
    </source>
</evidence>
<keyword evidence="2" id="KW-0812">Transmembrane</keyword>
<protein>
    <submittedName>
        <fullName evidence="4">Uncharacterized protein</fullName>
    </submittedName>
</protein>
<feature type="transmembrane region" description="Helical" evidence="2">
    <location>
        <begin position="174"/>
        <end position="193"/>
    </location>
</feature>
<reference evidence="4 5" key="1">
    <citation type="submission" date="2010-05" db="EMBL/GenBank/DDBJ databases">
        <title>The Genome Sequence of Thecamonas trahens ATCC 50062.</title>
        <authorList>
            <consortium name="The Broad Institute Genome Sequencing Platform"/>
            <person name="Russ C."/>
            <person name="Cuomo C."/>
            <person name="Shea T."/>
            <person name="Young S.K."/>
            <person name="Zeng Q."/>
            <person name="Koehrsen M."/>
            <person name="Haas B."/>
            <person name="Borodovsky M."/>
            <person name="Guigo R."/>
            <person name="Alvarado L."/>
            <person name="Berlin A."/>
            <person name="Bochicchio J."/>
            <person name="Borenstein D."/>
            <person name="Chapman S."/>
            <person name="Chen Z."/>
            <person name="Freedman E."/>
            <person name="Gellesch M."/>
            <person name="Goldberg J."/>
            <person name="Griggs A."/>
            <person name="Gujja S."/>
            <person name="Heilman E."/>
            <person name="Heiman D."/>
            <person name="Hepburn T."/>
            <person name="Howarth C."/>
            <person name="Jen D."/>
            <person name="Larson L."/>
            <person name="Mehta T."/>
            <person name="Park D."/>
            <person name="Pearson M."/>
            <person name="Roberts A."/>
            <person name="Saif S."/>
            <person name="Shenoy N."/>
            <person name="Sisk P."/>
            <person name="Stolte C."/>
            <person name="Sykes S."/>
            <person name="Thomson T."/>
            <person name="Walk T."/>
            <person name="White J."/>
            <person name="Yandava C."/>
            <person name="Burger G."/>
            <person name="Gray M.W."/>
            <person name="Holland P.W.H."/>
            <person name="King N."/>
            <person name="Lang F.B.F."/>
            <person name="Roger A.J."/>
            <person name="Ruiz-Trillo I."/>
            <person name="Lander E."/>
            <person name="Nusbaum C."/>
        </authorList>
    </citation>
    <scope>NUCLEOTIDE SEQUENCE [LARGE SCALE GENOMIC DNA]</scope>
    <source>
        <strain evidence="4 5">ATCC 50062</strain>
    </source>
</reference>